<evidence type="ECO:0000313" key="2">
    <source>
        <dbReference type="EMBL" id="SEE51828.1"/>
    </source>
</evidence>
<proteinExistence type="predicted"/>
<dbReference type="OrthoDB" id="8255051at2"/>
<dbReference type="AlphaFoldDB" id="A0A1H5JJL8"/>
<dbReference type="Proteomes" id="UP000183208">
    <property type="component" value="Unassembled WGS sequence"/>
</dbReference>
<feature type="signal peptide" evidence="1">
    <location>
        <begin position="1"/>
        <end position="22"/>
    </location>
</feature>
<dbReference type="EMBL" id="FNTI01000001">
    <property type="protein sequence ID" value="SEE51828.1"/>
    <property type="molecule type" value="Genomic_DNA"/>
</dbReference>
<protein>
    <submittedName>
        <fullName evidence="2">Uncharacterized protein</fullName>
    </submittedName>
</protein>
<dbReference type="Gene3D" id="2.160.20.10">
    <property type="entry name" value="Single-stranded right-handed beta-helix, Pectin lyase-like"/>
    <property type="match status" value="1"/>
</dbReference>
<sequence>MNLIHRAIIAIALISGLSPAFAQAPPPVPGLPDTARLTSYTLTASTGPMPVNFAIYGDSTDFQDWVQVWLNGVNIAYNDPVAGWTLTSPTGQLATIPRPITDAVVNFNFVQTGTVQIVGARRPRRVSQFPENRGVAARDLNQSTTDAVAMLRELWDYRTRTLSAPPGQTVGSLPPASGCSGQYLGFDSTGQNFACLPGVVGGGTVVGPGSSAIGNLVLWNSLNGTFTKDGGPITAFGLSWVGLANVAAAWGTLGIVPCAQSEGLTGDVTKAAGSCVTAISYTSSLTGGVSRPFRSKLGDAIEAADFGVVCDGVTDTRVALQQAINSTPMGGTLRISKQNTTGACMVSKGAGAYALLITQPIRFVCDGGVAIQPTSALGTSSSVLYVNGNPNGVVYQTIIEGCFIGNPGSASRFGLHGIVFDTTTAGNYLRGTVVKNVFIQAGTSGSGYGIYCNNNGTNNPNGGIYAATLGETSFIQGGIFLGSSGDSITIGPRAIVPQIGTTGIDNNGIYVSLVTGAGNLTFDNLNFSQAGGIVIDAGYNVVFDKGEYELQSALTGQALINVSANVATVTGVRIRNLQMQATVGTPLFLKVSVNAQHIVFDGNAIATPTSYSPISNASTTFQIGPNFWQVGGAAHVSGTAPANTYGGG</sequence>
<dbReference type="InterPro" id="IPR012334">
    <property type="entry name" value="Pectin_lyas_fold"/>
</dbReference>
<keyword evidence="1" id="KW-0732">Signal</keyword>
<dbReference type="SUPFAM" id="SSF51126">
    <property type="entry name" value="Pectin lyase-like"/>
    <property type="match status" value="1"/>
</dbReference>
<gene>
    <name evidence="2" type="ORF">SAMN05444171_7824</name>
</gene>
<dbReference type="InterPro" id="IPR011050">
    <property type="entry name" value="Pectin_lyase_fold/virulence"/>
</dbReference>
<feature type="chain" id="PRO_5010209227" evidence="1">
    <location>
        <begin position="23"/>
        <end position="648"/>
    </location>
</feature>
<evidence type="ECO:0000256" key="1">
    <source>
        <dbReference type="SAM" id="SignalP"/>
    </source>
</evidence>
<dbReference type="RefSeq" id="WP_074830540.1">
    <property type="nucleotide sequence ID" value="NZ_FNTI01000001.1"/>
</dbReference>
<reference evidence="2 3" key="1">
    <citation type="submission" date="2016-10" db="EMBL/GenBank/DDBJ databases">
        <authorList>
            <person name="de Groot N.N."/>
        </authorList>
    </citation>
    <scope>NUCLEOTIDE SEQUENCE [LARGE SCALE GENOMIC DNA]</scope>
    <source>
        <strain evidence="2 3">GAS522</strain>
    </source>
</reference>
<accession>A0A1H5JJL8</accession>
<name>A0A1H5JJL8_9BRAD</name>
<organism evidence="2 3">
    <name type="scientific">Bradyrhizobium lablabi</name>
    <dbReference type="NCBI Taxonomy" id="722472"/>
    <lineage>
        <taxon>Bacteria</taxon>
        <taxon>Pseudomonadati</taxon>
        <taxon>Pseudomonadota</taxon>
        <taxon>Alphaproteobacteria</taxon>
        <taxon>Hyphomicrobiales</taxon>
        <taxon>Nitrobacteraceae</taxon>
        <taxon>Bradyrhizobium</taxon>
    </lineage>
</organism>
<evidence type="ECO:0000313" key="3">
    <source>
        <dbReference type="Proteomes" id="UP000183208"/>
    </source>
</evidence>